<dbReference type="EMBL" id="JAHLFJ010000075">
    <property type="protein sequence ID" value="MBU3856447.1"/>
    <property type="molecule type" value="Genomic_DNA"/>
</dbReference>
<dbReference type="Proteomes" id="UP000784286">
    <property type="component" value="Unassembled WGS sequence"/>
</dbReference>
<comment type="caution">
    <text evidence="2">The sequence shown here is derived from an EMBL/GenBank/DDBJ whole genome shotgun (WGS) entry which is preliminary data.</text>
</comment>
<feature type="signal peptide" evidence="1">
    <location>
        <begin position="1"/>
        <end position="24"/>
    </location>
</feature>
<reference evidence="2" key="2">
    <citation type="submission" date="2021-04" db="EMBL/GenBank/DDBJ databases">
        <authorList>
            <person name="Gilroy R."/>
        </authorList>
    </citation>
    <scope>NUCLEOTIDE SEQUENCE</scope>
    <source>
        <strain evidence="2">8470</strain>
    </source>
</reference>
<evidence type="ECO:0000256" key="1">
    <source>
        <dbReference type="SAM" id="SignalP"/>
    </source>
</evidence>
<dbReference type="InterPro" id="IPR045921">
    <property type="entry name" value="DUF6340"/>
</dbReference>
<dbReference type="AlphaFoldDB" id="A0A948TN90"/>
<accession>A0A948TN90</accession>
<evidence type="ECO:0008006" key="4">
    <source>
        <dbReference type="Google" id="ProtNLM"/>
    </source>
</evidence>
<protein>
    <recommendedName>
        <fullName evidence="4">Tetratricopeptide repeat protein</fullName>
    </recommendedName>
</protein>
<feature type="chain" id="PRO_5038105536" description="Tetratricopeptide repeat protein" evidence="1">
    <location>
        <begin position="25"/>
        <end position="330"/>
    </location>
</feature>
<evidence type="ECO:0000313" key="2">
    <source>
        <dbReference type="EMBL" id="MBU3856447.1"/>
    </source>
</evidence>
<gene>
    <name evidence="2" type="ORF">H9928_07835</name>
</gene>
<proteinExistence type="predicted"/>
<name>A0A948TN90_9BACT</name>
<sequence length="330" mass="36945">MMNVRVLCFLICVCGLFSCSSIQTFSFEQLCPAKVTLPVQVQTVAVVNNMPVIPKAKNNLATLGTFDGSGKLSTEALADVLADAKYFDQVIICDSALNDLRAEGNGYRPLTHDEVKKLAADLGVDVIFSLDRVFISNEKKLVEYPGMFESWPVVRTRVTSVLHVYSPVREKPLYAVVSADSVEWNLNDVPSDIRMITEMARFSAAAMGRELVPYWTPAERIYYAGGCVEMRDAAISVNEGDWRGAYSLWKQLYDGRKSGNMKAHAALNLSLAAEMEGRLDEAKDWLDKAKPYIKDGSEEDMVWKFNSLQLSKRATDFLHLHSQMSRFENN</sequence>
<dbReference type="PROSITE" id="PS51257">
    <property type="entry name" value="PROKAR_LIPOPROTEIN"/>
    <property type="match status" value="1"/>
</dbReference>
<reference evidence="2" key="1">
    <citation type="journal article" date="2021" name="PeerJ">
        <title>Extensive microbial diversity within the chicken gut microbiome revealed by metagenomics and culture.</title>
        <authorList>
            <person name="Gilroy R."/>
            <person name="Ravi A."/>
            <person name="Getino M."/>
            <person name="Pursley I."/>
            <person name="Horton D.L."/>
            <person name="Alikhan N.F."/>
            <person name="Baker D."/>
            <person name="Gharbi K."/>
            <person name="Hall N."/>
            <person name="Watson M."/>
            <person name="Adriaenssens E.M."/>
            <person name="Foster-Nyarko E."/>
            <person name="Jarju S."/>
            <person name="Secka A."/>
            <person name="Antonio M."/>
            <person name="Oren A."/>
            <person name="Chaudhuri R.R."/>
            <person name="La Ragione R."/>
            <person name="Hildebrand F."/>
            <person name="Pallen M.J."/>
        </authorList>
    </citation>
    <scope>NUCLEOTIDE SEQUENCE</scope>
    <source>
        <strain evidence="2">8470</strain>
    </source>
</reference>
<keyword evidence="1" id="KW-0732">Signal</keyword>
<organism evidence="2 3">
    <name type="scientific">Candidatus Phocaeicola excrementipullorum</name>
    <dbReference type="NCBI Taxonomy" id="2838731"/>
    <lineage>
        <taxon>Bacteria</taxon>
        <taxon>Pseudomonadati</taxon>
        <taxon>Bacteroidota</taxon>
        <taxon>Bacteroidia</taxon>
        <taxon>Bacteroidales</taxon>
        <taxon>Bacteroidaceae</taxon>
        <taxon>Phocaeicola</taxon>
    </lineage>
</organism>
<dbReference type="Pfam" id="PF19867">
    <property type="entry name" value="DUF6340"/>
    <property type="match status" value="1"/>
</dbReference>
<evidence type="ECO:0000313" key="3">
    <source>
        <dbReference type="Proteomes" id="UP000784286"/>
    </source>
</evidence>